<dbReference type="EMBL" id="MFAK01000002">
    <property type="protein sequence ID" value="OGD75541.1"/>
    <property type="molecule type" value="Genomic_DNA"/>
</dbReference>
<comment type="caution">
    <text evidence="2">The sequence shown here is derived from an EMBL/GenBank/DDBJ whole genome shotgun (WGS) entry which is preliminary data.</text>
</comment>
<dbReference type="Pfam" id="PF06182">
    <property type="entry name" value="ABC2_membrane_6"/>
    <property type="match status" value="1"/>
</dbReference>
<proteinExistence type="predicted"/>
<reference evidence="2 3" key="1">
    <citation type="journal article" date="2016" name="Nat. Commun.">
        <title>Thousands of microbial genomes shed light on interconnected biogeochemical processes in an aquifer system.</title>
        <authorList>
            <person name="Anantharaman K."/>
            <person name="Brown C.T."/>
            <person name="Hug L.A."/>
            <person name="Sharon I."/>
            <person name="Castelle C.J."/>
            <person name="Probst A.J."/>
            <person name="Thomas B.C."/>
            <person name="Singh A."/>
            <person name="Wilkins M.J."/>
            <person name="Karaoz U."/>
            <person name="Brodie E.L."/>
            <person name="Williams K.H."/>
            <person name="Hubbard S.S."/>
            <person name="Banfield J.F."/>
        </authorList>
    </citation>
    <scope>NUCLEOTIDE SEQUENCE [LARGE SCALE GENOMIC DNA]</scope>
</reference>
<accession>A0A1F5F7E6</accession>
<dbReference type="InterPro" id="IPR010390">
    <property type="entry name" value="ABC-2_transporter-like"/>
</dbReference>
<dbReference type="AlphaFoldDB" id="A0A1F5F7E6"/>
<feature type="transmembrane region" description="Helical" evidence="1">
    <location>
        <begin position="174"/>
        <end position="192"/>
    </location>
</feature>
<evidence type="ECO:0008006" key="4">
    <source>
        <dbReference type="Google" id="ProtNLM"/>
    </source>
</evidence>
<keyword evidence="1" id="KW-0472">Membrane</keyword>
<name>A0A1F5F7E6_9BACT</name>
<keyword evidence="1" id="KW-1133">Transmembrane helix</keyword>
<sequence length="262" mass="30417">MQKYFSIFQITLQEIFTYRLNMIMWRVRQVFVFLIPFFIWKSVLGTGGEIYGYSFAAVMTYLFGTTILRSLVMGSRTVDLGWMINSGYLTIPLMRPLNTFGLFFVRDLADKLFNLGFMFLELPLIYFIFHPPIFLQFNPLQLFLAFSSVLFAILIYFFINVIFGSLAFWSRDVWAPRFLLMVIMEFATGAMFPLDMLPQVWQRVLAFTPFPYLLFIPLKIYLGSGASAPLQLLGSFVWLVILGSLAKIIWNKGIKSYEAEGR</sequence>
<evidence type="ECO:0000313" key="2">
    <source>
        <dbReference type="EMBL" id="OGD75541.1"/>
    </source>
</evidence>
<evidence type="ECO:0000313" key="3">
    <source>
        <dbReference type="Proteomes" id="UP000176191"/>
    </source>
</evidence>
<evidence type="ECO:0000256" key="1">
    <source>
        <dbReference type="SAM" id="Phobius"/>
    </source>
</evidence>
<gene>
    <name evidence="2" type="ORF">A2228_03520</name>
</gene>
<feature type="transmembrane region" description="Helical" evidence="1">
    <location>
        <begin position="228"/>
        <end position="250"/>
    </location>
</feature>
<feature type="transmembrane region" description="Helical" evidence="1">
    <location>
        <begin position="111"/>
        <end position="130"/>
    </location>
</feature>
<feature type="transmembrane region" description="Helical" evidence="1">
    <location>
        <begin position="80"/>
        <end position="105"/>
    </location>
</feature>
<dbReference type="Proteomes" id="UP000176191">
    <property type="component" value="Unassembled WGS sequence"/>
</dbReference>
<feature type="transmembrane region" description="Helical" evidence="1">
    <location>
        <begin position="50"/>
        <end position="68"/>
    </location>
</feature>
<keyword evidence="1" id="KW-0812">Transmembrane</keyword>
<feature type="transmembrane region" description="Helical" evidence="1">
    <location>
        <begin position="142"/>
        <end position="168"/>
    </location>
</feature>
<organism evidence="2 3">
    <name type="scientific">Candidatus Collierbacteria bacterium RIFOXYA2_FULL_46_10</name>
    <dbReference type="NCBI Taxonomy" id="1817726"/>
    <lineage>
        <taxon>Bacteria</taxon>
        <taxon>Candidatus Collieribacteriota</taxon>
    </lineage>
</organism>
<dbReference type="PANTHER" id="PTHR36832:SF1">
    <property type="entry name" value="SLR1174 PROTEIN"/>
    <property type="match status" value="1"/>
</dbReference>
<protein>
    <recommendedName>
        <fullName evidence="4">ABC-2 type transporter domain-containing protein</fullName>
    </recommendedName>
</protein>
<dbReference type="PANTHER" id="PTHR36832">
    <property type="entry name" value="SLR1174 PROTEIN-RELATED"/>
    <property type="match status" value="1"/>
</dbReference>
<feature type="transmembrane region" description="Helical" evidence="1">
    <location>
        <begin position="27"/>
        <end position="44"/>
    </location>
</feature>